<dbReference type="RefSeq" id="WP_344987776.1">
    <property type="nucleotide sequence ID" value="NZ_BAABCD010000001.1"/>
</dbReference>
<evidence type="ECO:0000313" key="8">
    <source>
        <dbReference type="EMBL" id="MFC4753237.1"/>
    </source>
</evidence>
<evidence type="ECO:0000313" key="9">
    <source>
        <dbReference type="Proteomes" id="UP001595836"/>
    </source>
</evidence>
<comment type="caution">
    <text evidence="8">The sequence shown here is derived from an EMBL/GenBank/DDBJ whole genome shotgun (WGS) entry which is preliminary data.</text>
</comment>
<reference evidence="9" key="1">
    <citation type="journal article" date="2019" name="Int. J. Syst. Evol. Microbiol.">
        <title>The Global Catalogue of Microorganisms (GCM) 10K type strain sequencing project: providing services to taxonomists for standard genome sequencing and annotation.</title>
        <authorList>
            <consortium name="The Broad Institute Genomics Platform"/>
            <consortium name="The Broad Institute Genome Sequencing Center for Infectious Disease"/>
            <person name="Wu L."/>
            <person name="Ma J."/>
        </authorList>
    </citation>
    <scope>NUCLEOTIDE SEQUENCE [LARGE SCALE GENOMIC DNA]</scope>
    <source>
        <strain evidence="9">JCM 11882</strain>
    </source>
</reference>
<dbReference type="InterPro" id="IPR057739">
    <property type="entry name" value="Glyco_hydro_29_N"/>
</dbReference>
<evidence type="ECO:0000256" key="2">
    <source>
        <dbReference type="ARBA" id="ARBA00007951"/>
    </source>
</evidence>
<evidence type="ECO:0000256" key="4">
    <source>
        <dbReference type="ARBA" id="ARBA00022729"/>
    </source>
</evidence>
<dbReference type="Gene3D" id="2.60.40.1180">
    <property type="entry name" value="Golgi alpha-mannosidase II"/>
    <property type="match status" value="1"/>
</dbReference>
<dbReference type="EC" id="3.2.1.51" evidence="3"/>
<gene>
    <name evidence="8" type="ORF">ACFO7U_00385</name>
</gene>
<name>A0ABV9PJD6_9ACTN</name>
<dbReference type="Gene3D" id="3.20.20.80">
    <property type="entry name" value="Glycosidases"/>
    <property type="match status" value="1"/>
</dbReference>
<evidence type="ECO:0000256" key="3">
    <source>
        <dbReference type="ARBA" id="ARBA00012662"/>
    </source>
</evidence>
<dbReference type="SMART" id="SM00812">
    <property type="entry name" value="Alpha_L_fucos"/>
    <property type="match status" value="1"/>
</dbReference>
<dbReference type="InterPro" id="IPR017853">
    <property type="entry name" value="GH"/>
</dbReference>
<evidence type="ECO:0000256" key="6">
    <source>
        <dbReference type="ARBA" id="ARBA00023295"/>
    </source>
</evidence>
<dbReference type="PRINTS" id="PR00741">
    <property type="entry name" value="GLHYDRLASE29"/>
</dbReference>
<comment type="similarity">
    <text evidence="2">Belongs to the glycosyl hydrolase 29 family.</text>
</comment>
<dbReference type="PANTHER" id="PTHR10030">
    <property type="entry name" value="ALPHA-L-FUCOSIDASE"/>
    <property type="match status" value="1"/>
</dbReference>
<protein>
    <recommendedName>
        <fullName evidence="3">alpha-L-fucosidase</fullName>
        <ecNumber evidence="3">3.2.1.51</ecNumber>
    </recommendedName>
</protein>
<keyword evidence="5" id="KW-0378">Hydrolase</keyword>
<evidence type="ECO:0000256" key="1">
    <source>
        <dbReference type="ARBA" id="ARBA00004071"/>
    </source>
</evidence>
<keyword evidence="9" id="KW-1185">Reference proteome</keyword>
<dbReference type="InterPro" id="IPR000933">
    <property type="entry name" value="Glyco_hydro_29"/>
</dbReference>
<evidence type="ECO:0000256" key="5">
    <source>
        <dbReference type="ARBA" id="ARBA00022801"/>
    </source>
</evidence>
<organism evidence="8 9">
    <name type="scientific">Dietzia aurantiaca</name>
    <dbReference type="NCBI Taxonomy" id="983873"/>
    <lineage>
        <taxon>Bacteria</taxon>
        <taxon>Bacillati</taxon>
        <taxon>Actinomycetota</taxon>
        <taxon>Actinomycetes</taxon>
        <taxon>Mycobacteriales</taxon>
        <taxon>Dietziaceae</taxon>
        <taxon>Dietzia</taxon>
    </lineage>
</organism>
<keyword evidence="6" id="KW-0326">Glycosidase</keyword>
<proteinExistence type="inferred from homology"/>
<sequence length="491" mass="53814">MSDAAGWERIEGRGLPAWYDDVKLGVFIHWGPYSVPRWAPRVPDIQELLRDGGPSRMLKENPYAEWYLNTMQIPGSPTQEHHEATYGADYSYRCFSEEFSRQAETADVDQIAELAQAAGAGYVVLTTKHHDGYTLWPSDHPHPKLGTYGSPRDLVGDVDRAVRARGMRTGLYYSGGYDWPFNDAVLTGPADSVLAVPADPAYAHYAEDHIRELIERYSPAILWNDIGWPATTDLPGLFSDFYDAVPDGVVNDRWAQTDLKRGGGTEAVVRGVAGLVQLVWKLIPAEHRELTFPATPHHDFTTPEYARYEEIVTKKWETTRGIGNSFAANRNEDPADIVPAHELVHMLVDVVSKNGNLLIGVGPLPDGSVPPEQQAPLRALGRWLHENGSAIRGSRPWLRPAATASEGTELRFTLTGTDVNVITLGTPTSRELVVPGVSAGPDALALLVSTGQPLEITANDDGVCVRLPERLPVSPAHVIRLSGQVRAHALA</sequence>
<comment type="function">
    <text evidence="1">Alpha-L-fucosidase is responsible for hydrolyzing the alpha-1,6-linked fucose joined to the reducing-end N-acetylglucosamine of the carbohydrate moieties of glycoproteins.</text>
</comment>
<dbReference type="EMBL" id="JBHSHP010000001">
    <property type="protein sequence ID" value="MFC4753237.1"/>
    <property type="molecule type" value="Genomic_DNA"/>
</dbReference>
<dbReference type="SUPFAM" id="SSF51445">
    <property type="entry name" value="(Trans)glycosidases"/>
    <property type="match status" value="1"/>
</dbReference>
<dbReference type="Proteomes" id="UP001595836">
    <property type="component" value="Unassembled WGS sequence"/>
</dbReference>
<feature type="domain" description="Glycoside hydrolase family 29 N-terminal" evidence="7">
    <location>
        <begin position="6"/>
        <end position="388"/>
    </location>
</feature>
<dbReference type="InterPro" id="IPR016286">
    <property type="entry name" value="FUC_metazoa-typ"/>
</dbReference>
<evidence type="ECO:0000259" key="7">
    <source>
        <dbReference type="Pfam" id="PF01120"/>
    </source>
</evidence>
<dbReference type="PIRSF" id="PIRSF001092">
    <property type="entry name" value="Alpha-L-fucosidase"/>
    <property type="match status" value="1"/>
</dbReference>
<dbReference type="InterPro" id="IPR013780">
    <property type="entry name" value="Glyco_hydro_b"/>
</dbReference>
<dbReference type="PANTHER" id="PTHR10030:SF37">
    <property type="entry name" value="ALPHA-L-FUCOSIDASE-RELATED"/>
    <property type="match status" value="1"/>
</dbReference>
<dbReference type="Pfam" id="PF01120">
    <property type="entry name" value="Alpha_L_fucos"/>
    <property type="match status" value="1"/>
</dbReference>
<keyword evidence="4" id="KW-0732">Signal</keyword>
<accession>A0ABV9PJD6</accession>